<evidence type="ECO:0000256" key="1">
    <source>
        <dbReference type="SAM" id="Phobius"/>
    </source>
</evidence>
<name>A0A840VCU1_9PROT</name>
<keyword evidence="1" id="KW-0472">Membrane</keyword>
<feature type="transmembrane region" description="Helical" evidence="1">
    <location>
        <begin position="17"/>
        <end position="34"/>
    </location>
</feature>
<dbReference type="EMBL" id="JACHFJ010000008">
    <property type="protein sequence ID" value="MBB5373653.1"/>
    <property type="molecule type" value="Genomic_DNA"/>
</dbReference>
<evidence type="ECO:0000313" key="3">
    <source>
        <dbReference type="Proteomes" id="UP000553706"/>
    </source>
</evidence>
<gene>
    <name evidence="2" type="ORF">HNP71_001917</name>
</gene>
<dbReference type="AlphaFoldDB" id="A0A840VCU1"/>
<comment type="caution">
    <text evidence="2">The sequence shown here is derived from an EMBL/GenBank/DDBJ whole genome shotgun (WGS) entry which is preliminary data.</text>
</comment>
<proteinExistence type="predicted"/>
<keyword evidence="3" id="KW-1185">Reference proteome</keyword>
<dbReference type="RefSeq" id="WP_183266667.1">
    <property type="nucleotide sequence ID" value="NZ_JACHFJ010000008.1"/>
</dbReference>
<reference evidence="2 3" key="1">
    <citation type="submission" date="2020-08" db="EMBL/GenBank/DDBJ databases">
        <title>Genomic Encyclopedia of Type Strains, Phase IV (KMG-IV): sequencing the most valuable type-strain genomes for metagenomic binning, comparative biology and taxonomic classification.</title>
        <authorList>
            <person name="Goeker M."/>
        </authorList>
    </citation>
    <scope>NUCLEOTIDE SEQUENCE [LARGE SCALE GENOMIC DNA]</scope>
    <source>
        <strain evidence="2 3">DSM 27026</strain>
    </source>
</reference>
<accession>A0A840VCU1</accession>
<sequence>MNSIKVFLQSPTNRTGFAIWLGTAVTAVLQYFVLKQTLPSEDLLGIILGFVKILEPETTVTVAQLETAIGDVAQLIKTSNPAEIETVVADMGLIAAEVAKGNG</sequence>
<keyword evidence="1" id="KW-1133">Transmembrane helix</keyword>
<dbReference type="Proteomes" id="UP000553706">
    <property type="component" value="Unassembled WGS sequence"/>
</dbReference>
<protein>
    <submittedName>
        <fullName evidence="2">Uncharacterized protein</fullName>
    </submittedName>
</protein>
<evidence type="ECO:0000313" key="2">
    <source>
        <dbReference type="EMBL" id="MBB5373653.1"/>
    </source>
</evidence>
<organism evidence="2 3">
    <name type="scientific">Acidocella aromatica</name>
    <dbReference type="NCBI Taxonomy" id="1303579"/>
    <lineage>
        <taxon>Bacteria</taxon>
        <taxon>Pseudomonadati</taxon>
        <taxon>Pseudomonadota</taxon>
        <taxon>Alphaproteobacteria</taxon>
        <taxon>Acetobacterales</taxon>
        <taxon>Acidocellaceae</taxon>
        <taxon>Acidocella</taxon>
    </lineage>
</organism>
<keyword evidence="1" id="KW-0812">Transmembrane</keyword>